<evidence type="ECO:0000313" key="2">
    <source>
        <dbReference type="EMBL" id="EFH41702.1"/>
    </source>
</evidence>
<dbReference type="AlphaFoldDB" id="D7MPB4"/>
<gene>
    <name evidence="2" type="ORF">ARALYDRAFT_331081</name>
</gene>
<proteinExistence type="predicted"/>
<dbReference type="Gramene" id="fgenesh1_pm.C_scaffold_8000424">
    <property type="protein sequence ID" value="fgenesh1_pm.C_scaffold_8000424"/>
    <property type="gene ID" value="fgenesh1_pm.C_scaffold_8000424"/>
</dbReference>
<organism evidence="3">
    <name type="scientific">Arabidopsis lyrata subsp. lyrata</name>
    <name type="common">Lyre-leaved rock-cress</name>
    <dbReference type="NCBI Taxonomy" id="81972"/>
    <lineage>
        <taxon>Eukaryota</taxon>
        <taxon>Viridiplantae</taxon>
        <taxon>Streptophyta</taxon>
        <taxon>Embryophyta</taxon>
        <taxon>Tracheophyta</taxon>
        <taxon>Spermatophyta</taxon>
        <taxon>Magnoliopsida</taxon>
        <taxon>eudicotyledons</taxon>
        <taxon>Gunneridae</taxon>
        <taxon>Pentapetalae</taxon>
        <taxon>rosids</taxon>
        <taxon>malvids</taxon>
        <taxon>Brassicales</taxon>
        <taxon>Brassicaceae</taxon>
        <taxon>Camelineae</taxon>
        <taxon>Arabidopsis</taxon>
    </lineage>
</organism>
<dbReference type="EMBL" id="GL348720">
    <property type="protein sequence ID" value="EFH41702.1"/>
    <property type="molecule type" value="Genomic_DNA"/>
</dbReference>
<name>D7MPB4_ARALL</name>
<keyword evidence="1" id="KW-1133">Transmembrane helix</keyword>
<protein>
    <submittedName>
        <fullName evidence="2">Uncharacterized protein</fullName>
    </submittedName>
</protein>
<keyword evidence="1" id="KW-0472">Membrane</keyword>
<feature type="transmembrane region" description="Helical" evidence="1">
    <location>
        <begin position="6"/>
        <end position="28"/>
    </location>
</feature>
<sequence>MSPVAILFIVFGAFLLFLFILWLIHFLYHKAKKDGKESIACLGSGYGGDFGQNMIICTK</sequence>
<keyword evidence="1" id="KW-0812">Transmembrane</keyword>
<keyword evidence="3" id="KW-1185">Reference proteome</keyword>
<accession>D7MPB4</accession>
<evidence type="ECO:0000313" key="3">
    <source>
        <dbReference type="Proteomes" id="UP000008694"/>
    </source>
</evidence>
<reference evidence="3" key="1">
    <citation type="journal article" date="2011" name="Nat. Genet.">
        <title>The Arabidopsis lyrata genome sequence and the basis of rapid genome size change.</title>
        <authorList>
            <person name="Hu T.T."/>
            <person name="Pattyn P."/>
            <person name="Bakker E.G."/>
            <person name="Cao J."/>
            <person name="Cheng J.-F."/>
            <person name="Clark R.M."/>
            <person name="Fahlgren N."/>
            <person name="Fawcett J.A."/>
            <person name="Grimwood J."/>
            <person name="Gundlach H."/>
            <person name="Haberer G."/>
            <person name="Hollister J.D."/>
            <person name="Ossowski S."/>
            <person name="Ottilar R.P."/>
            <person name="Salamov A.A."/>
            <person name="Schneeberger K."/>
            <person name="Spannagl M."/>
            <person name="Wang X."/>
            <person name="Yang L."/>
            <person name="Nasrallah M.E."/>
            <person name="Bergelson J."/>
            <person name="Carrington J.C."/>
            <person name="Gaut B.S."/>
            <person name="Schmutz J."/>
            <person name="Mayer K.F.X."/>
            <person name="Van de Peer Y."/>
            <person name="Grigoriev I.V."/>
            <person name="Nordborg M."/>
            <person name="Weigel D."/>
            <person name="Guo Y.-L."/>
        </authorList>
    </citation>
    <scope>NUCLEOTIDE SEQUENCE [LARGE SCALE GENOMIC DNA]</scope>
    <source>
        <strain evidence="3">cv. MN47</strain>
    </source>
</reference>
<dbReference type="HOGENOM" id="CLU_3089933_0_0_1"/>
<evidence type="ECO:0000256" key="1">
    <source>
        <dbReference type="SAM" id="Phobius"/>
    </source>
</evidence>
<dbReference type="Proteomes" id="UP000008694">
    <property type="component" value="Unassembled WGS sequence"/>
</dbReference>